<gene>
    <name evidence="1" type="ORF">HINF_LOCUS33359</name>
    <name evidence="2" type="ORF">HINF_LOCUS67571</name>
</gene>
<evidence type="ECO:0000313" key="3">
    <source>
        <dbReference type="Proteomes" id="UP001642409"/>
    </source>
</evidence>
<protein>
    <submittedName>
        <fullName evidence="2">Hypothetical_protein</fullName>
    </submittedName>
</protein>
<dbReference type="Proteomes" id="UP001642409">
    <property type="component" value="Unassembled WGS sequence"/>
</dbReference>
<keyword evidence="3" id="KW-1185">Reference proteome</keyword>
<dbReference type="AlphaFoldDB" id="A0AA86U8T4"/>
<dbReference type="EMBL" id="CATOUU010000748">
    <property type="protein sequence ID" value="CAI9945714.1"/>
    <property type="molecule type" value="Genomic_DNA"/>
</dbReference>
<name>A0AA86U8T4_9EUKA</name>
<sequence length="152" mass="16124">MQNVLTGVVLQGDFVGGQKAAKLRIETIYTYSASSFMSNGVCSCPAESIITASSCVCQPDGSSMVNNVCTCFPGASIVNSVCQCTTKGSSISGKSCVCNPKYYKDGWLPNGDAWCSNVNMCCTKCMAKTGKNWVCSDWSYYKCTNSGKTVLG</sequence>
<comment type="caution">
    <text evidence="1">The sequence shown here is derived from an EMBL/GenBank/DDBJ whole genome shotgun (WGS) entry which is preliminary data.</text>
</comment>
<proteinExistence type="predicted"/>
<organism evidence="1">
    <name type="scientific">Hexamita inflata</name>
    <dbReference type="NCBI Taxonomy" id="28002"/>
    <lineage>
        <taxon>Eukaryota</taxon>
        <taxon>Metamonada</taxon>
        <taxon>Diplomonadida</taxon>
        <taxon>Hexamitidae</taxon>
        <taxon>Hexamitinae</taxon>
        <taxon>Hexamita</taxon>
    </lineage>
</organism>
<dbReference type="EMBL" id="CAXDID020000468">
    <property type="protein sequence ID" value="CAL6094650.1"/>
    <property type="molecule type" value="Genomic_DNA"/>
</dbReference>
<accession>A0AA86U8T4</accession>
<reference evidence="2 3" key="2">
    <citation type="submission" date="2024-07" db="EMBL/GenBank/DDBJ databases">
        <authorList>
            <person name="Akdeniz Z."/>
        </authorList>
    </citation>
    <scope>NUCLEOTIDE SEQUENCE [LARGE SCALE GENOMIC DNA]</scope>
</reference>
<evidence type="ECO:0000313" key="2">
    <source>
        <dbReference type="EMBL" id="CAL6094650.1"/>
    </source>
</evidence>
<evidence type="ECO:0000313" key="1">
    <source>
        <dbReference type="EMBL" id="CAI9945714.1"/>
    </source>
</evidence>
<reference evidence="1" key="1">
    <citation type="submission" date="2023-06" db="EMBL/GenBank/DDBJ databases">
        <authorList>
            <person name="Kurt Z."/>
        </authorList>
    </citation>
    <scope>NUCLEOTIDE SEQUENCE</scope>
</reference>